<dbReference type="InterPro" id="IPR011900">
    <property type="entry name" value="GRX_bact"/>
</dbReference>
<dbReference type="RefSeq" id="WP_153771323.1">
    <property type="nucleotide sequence ID" value="NZ_JACYXJ010000005.1"/>
</dbReference>
<evidence type="ECO:0000256" key="1">
    <source>
        <dbReference type="ARBA" id="ARBA00002549"/>
    </source>
</evidence>
<protein>
    <recommendedName>
        <fullName evidence="5">Glutaredoxin</fullName>
    </recommendedName>
</protein>
<dbReference type="SUPFAM" id="SSF52833">
    <property type="entry name" value="Thioredoxin-like"/>
    <property type="match status" value="1"/>
</dbReference>
<dbReference type="EMBL" id="JACYXJ010000005">
    <property type="protein sequence ID" value="MBD8877219.1"/>
    <property type="molecule type" value="Genomic_DNA"/>
</dbReference>
<dbReference type="Pfam" id="PF00462">
    <property type="entry name" value="Glutaredoxin"/>
    <property type="match status" value="1"/>
</dbReference>
<organism evidence="8 10">
    <name type="scientific">Roseibium polysiphoniae</name>
    <dbReference type="NCBI Taxonomy" id="2571221"/>
    <lineage>
        <taxon>Bacteria</taxon>
        <taxon>Pseudomonadati</taxon>
        <taxon>Pseudomonadota</taxon>
        <taxon>Alphaproteobacteria</taxon>
        <taxon>Hyphomicrobiales</taxon>
        <taxon>Stappiaceae</taxon>
        <taxon>Roseibium</taxon>
    </lineage>
</organism>
<proteinExistence type="inferred from homology"/>
<comment type="function">
    <text evidence="1 5">Has a glutathione-disulfide oxidoreductase activity in the presence of NADPH and glutathione reductase. Reduces low molecular weight disulfides and proteins.</text>
</comment>
<comment type="caution">
    <text evidence="8">The sequence shown here is derived from an EMBL/GenBank/DDBJ whole genome shotgun (WGS) entry which is preliminary data.</text>
</comment>
<dbReference type="PRINTS" id="PR00160">
    <property type="entry name" value="GLUTAREDOXIN"/>
</dbReference>
<dbReference type="InterPro" id="IPR036249">
    <property type="entry name" value="Thioredoxin-like_sf"/>
</dbReference>
<dbReference type="AlphaFoldDB" id="A0A944CES6"/>
<dbReference type="GO" id="GO:0005737">
    <property type="term" value="C:cytoplasm"/>
    <property type="evidence" value="ECO:0007669"/>
    <property type="project" value="TreeGrafter"/>
</dbReference>
<dbReference type="InterPro" id="IPR002109">
    <property type="entry name" value="Glutaredoxin"/>
</dbReference>
<comment type="similarity">
    <text evidence="2 5">Belongs to the glutaredoxin family.</text>
</comment>
<dbReference type="CDD" id="cd03418">
    <property type="entry name" value="GRX_GRXb_1_3_like"/>
    <property type="match status" value="1"/>
</dbReference>
<keyword evidence="3 5" id="KW-0813">Transport</keyword>
<evidence type="ECO:0000313" key="9">
    <source>
        <dbReference type="Proteomes" id="UP000615687"/>
    </source>
</evidence>
<evidence type="ECO:0000313" key="10">
    <source>
        <dbReference type="Proteomes" id="UP000705379"/>
    </source>
</evidence>
<dbReference type="PANTHER" id="PTHR45694:SF18">
    <property type="entry name" value="GLUTAREDOXIN-1-RELATED"/>
    <property type="match status" value="1"/>
</dbReference>
<evidence type="ECO:0000256" key="5">
    <source>
        <dbReference type="RuleBase" id="RU364065"/>
    </source>
</evidence>
<dbReference type="PANTHER" id="PTHR45694">
    <property type="entry name" value="GLUTAREDOXIN 2"/>
    <property type="match status" value="1"/>
</dbReference>
<evidence type="ECO:0000259" key="6">
    <source>
        <dbReference type="Pfam" id="PF00462"/>
    </source>
</evidence>
<evidence type="ECO:0000256" key="3">
    <source>
        <dbReference type="ARBA" id="ARBA00022448"/>
    </source>
</evidence>
<evidence type="ECO:0000313" key="7">
    <source>
        <dbReference type="EMBL" id="MBD8877219.1"/>
    </source>
</evidence>
<keyword evidence="9" id="KW-1185">Reference proteome</keyword>
<dbReference type="GO" id="GO:0015038">
    <property type="term" value="F:glutathione disulfide oxidoreductase activity"/>
    <property type="evidence" value="ECO:0007669"/>
    <property type="project" value="UniProtKB-UniRule"/>
</dbReference>
<dbReference type="GO" id="GO:0034599">
    <property type="term" value="P:cellular response to oxidative stress"/>
    <property type="evidence" value="ECO:0007669"/>
    <property type="project" value="TreeGrafter"/>
</dbReference>
<dbReference type="Proteomes" id="UP000615687">
    <property type="component" value="Unassembled WGS sequence"/>
</dbReference>
<reference evidence="8" key="3">
    <citation type="journal article" date="2021" name="Microorganisms">
        <title>Bacterial Dimethylsulfoniopropionate Biosynthesis in the East China Sea.</title>
        <authorList>
            <person name="Liu J."/>
            <person name="Zhang Y."/>
            <person name="Liu J."/>
            <person name="Zhong H."/>
            <person name="Williams B.T."/>
            <person name="Zheng Y."/>
            <person name="Curson A.R.J."/>
            <person name="Sun C."/>
            <person name="Sun H."/>
            <person name="Song D."/>
            <person name="Wagner Mackenzie B."/>
            <person name="Bermejo Martinez A."/>
            <person name="Todd J.D."/>
            <person name="Zhang X.H."/>
        </authorList>
    </citation>
    <scope>NUCLEOTIDE SEQUENCE</scope>
    <source>
        <strain evidence="8">AESS21</strain>
    </source>
</reference>
<dbReference type="EMBL" id="QTKU01000004">
    <property type="protein sequence ID" value="MBS8262091.1"/>
    <property type="molecule type" value="Genomic_DNA"/>
</dbReference>
<dbReference type="Gene3D" id="3.40.30.10">
    <property type="entry name" value="Glutaredoxin"/>
    <property type="match status" value="1"/>
</dbReference>
<reference evidence="8" key="1">
    <citation type="submission" date="2018-08" db="EMBL/GenBank/DDBJ databases">
        <authorList>
            <person name="Jin W."/>
            <person name="Wang H."/>
            <person name="Yang Y."/>
            <person name="Li M."/>
            <person name="Liu J."/>
        </authorList>
    </citation>
    <scope>NUCLEOTIDE SEQUENCE</scope>
    <source>
        <strain evidence="8">AESS21</strain>
    </source>
</reference>
<keyword evidence="4 5" id="KW-0249">Electron transport</keyword>
<keyword evidence="5" id="KW-0676">Redox-active center</keyword>
<dbReference type="GO" id="GO:0045454">
    <property type="term" value="P:cell redox homeostasis"/>
    <property type="evidence" value="ECO:0007669"/>
    <property type="project" value="InterPro"/>
</dbReference>
<accession>A0A944CES6</accession>
<gene>
    <name evidence="8" type="primary">grxC</name>
    <name evidence="8" type="ORF">DYI23_17820</name>
    <name evidence="7" type="ORF">IG617_13050</name>
</gene>
<name>A0A944CES6_9HYPH</name>
<evidence type="ECO:0000256" key="2">
    <source>
        <dbReference type="ARBA" id="ARBA00007787"/>
    </source>
</evidence>
<dbReference type="PROSITE" id="PS51354">
    <property type="entry name" value="GLUTAREDOXIN_2"/>
    <property type="match status" value="1"/>
</dbReference>
<dbReference type="NCBIfam" id="TIGR02181">
    <property type="entry name" value="GRX_bact"/>
    <property type="match status" value="1"/>
</dbReference>
<keyword evidence="5" id="KW-0963">Cytoplasm</keyword>
<dbReference type="Proteomes" id="UP000705379">
    <property type="component" value="Unassembled WGS sequence"/>
</dbReference>
<feature type="domain" description="Glutaredoxin" evidence="6">
    <location>
        <begin position="4"/>
        <end position="64"/>
    </location>
</feature>
<dbReference type="InterPro" id="IPR014025">
    <property type="entry name" value="Glutaredoxin_subgr"/>
</dbReference>
<evidence type="ECO:0000313" key="8">
    <source>
        <dbReference type="EMBL" id="MBS8262091.1"/>
    </source>
</evidence>
<sequence length="85" mass="9333">MADVVIYTRQLCGFCTAAKRLLQKKGVSFVEYDATFDPKLKKEMVQKANGRSTFPQIFVGATHVGGCDELHDLERAGKLDALLAA</sequence>
<reference evidence="7 9" key="2">
    <citation type="submission" date="2020-09" db="EMBL/GenBank/DDBJ databases">
        <title>The genome sequence of type strain Labrenzia polysiphoniae KACC 19711.</title>
        <authorList>
            <person name="Liu Y."/>
        </authorList>
    </citation>
    <scope>NUCLEOTIDE SEQUENCE [LARGE SCALE GENOMIC DNA]</scope>
    <source>
        <strain evidence="7 9">KACC 19711</strain>
    </source>
</reference>
<evidence type="ECO:0000256" key="4">
    <source>
        <dbReference type="ARBA" id="ARBA00022982"/>
    </source>
</evidence>